<dbReference type="PANTHER" id="PTHR32487:SF4">
    <property type="entry name" value="SIRQ PROTEIN"/>
    <property type="match status" value="1"/>
</dbReference>
<dbReference type="InterPro" id="IPR055222">
    <property type="entry name" value="PRISE-like_Rossmann-fold"/>
</dbReference>
<accession>A0A6A5UJX3</accession>
<proteinExistence type="predicted"/>
<evidence type="ECO:0000313" key="2">
    <source>
        <dbReference type="EMBL" id="KAF1965513.1"/>
    </source>
</evidence>
<dbReference type="OrthoDB" id="1731983at2759"/>
<dbReference type="Pfam" id="PF22917">
    <property type="entry name" value="PRISE"/>
    <property type="match status" value="1"/>
</dbReference>
<dbReference type="PANTHER" id="PTHR32487">
    <property type="entry name" value="3-OXO-DELTA(4,5)-STEROID 5-BETA-REDUCTASE"/>
    <property type="match status" value="1"/>
</dbReference>
<organism evidence="2 3">
    <name type="scientific">Bimuria novae-zelandiae CBS 107.79</name>
    <dbReference type="NCBI Taxonomy" id="1447943"/>
    <lineage>
        <taxon>Eukaryota</taxon>
        <taxon>Fungi</taxon>
        <taxon>Dikarya</taxon>
        <taxon>Ascomycota</taxon>
        <taxon>Pezizomycotina</taxon>
        <taxon>Dothideomycetes</taxon>
        <taxon>Pleosporomycetidae</taxon>
        <taxon>Pleosporales</taxon>
        <taxon>Massarineae</taxon>
        <taxon>Didymosphaeriaceae</taxon>
        <taxon>Bimuria</taxon>
    </lineage>
</organism>
<dbReference type="Gene3D" id="3.40.50.720">
    <property type="entry name" value="NAD(P)-binding Rossmann-like Domain"/>
    <property type="match status" value="1"/>
</dbReference>
<evidence type="ECO:0000313" key="3">
    <source>
        <dbReference type="Proteomes" id="UP000800036"/>
    </source>
</evidence>
<reference evidence="2" key="1">
    <citation type="journal article" date="2020" name="Stud. Mycol.">
        <title>101 Dothideomycetes genomes: a test case for predicting lifestyles and emergence of pathogens.</title>
        <authorList>
            <person name="Haridas S."/>
            <person name="Albert R."/>
            <person name="Binder M."/>
            <person name="Bloem J."/>
            <person name="Labutti K."/>
            <person name="Salamov A."/>
            <person name="Andreopoulos B."/>
            <person name="Baker S."/>
            <person name="Barry K."/>
            <person name="Bills G."/>
            <person name="Bluhm B."/>
            <person name="Cannon C."/>
            <person name="Castanera R."/>
            <person name="Culley D."/>
            <person name="Daum C."/>
            <person name="Ezra D."/>
            <person name="Gonzalez J."/>
            <person name="Henrissat B."/>
            <person name="Kuo A."/>
            <person name="Liang C."/>
            <person name="Lipzen A."/>
            <person name="Lutzoni F."/>
            <person name="Magnuson J."/>
            <person name="Mondo S."/>
            <person name="Nolan M."/>
            <person name="Ohm R."/>
            <person name="Pangilinan J."/>
            <person name="Park H.-J."/>
            <person name="Ramirez L."/>
            <person name="Alfaro M."/>
            <person name="Sun H."/>
            <person name="Tritt A."/>
            <person name="Yoshinaga Y."/>
            <person name="Zwiers L.-H."/>
            <person name="Turgeon B."/>
            <person name="Goodwin S."/>
            <person name="Spatafora J."/>
            <person name="Crous P."/>
            <person name="Grigoriev I."/>
        </authorList>
    </citation>
    <scope>NUCLEOTIDE SEQUENCE</scope>
    <source>
        <strain evidence="2">CBS 107.79</strain>
    </source>
</reference>
<dbReference type="Proteomes" id="UP000800036">
    <property type="component" value="Unassembled WGS sequence"/>
</dbReference>
<dbReference type="EMBL" id="ML976760">
    <property type="protein sequence ID" value="KAF1965513.1"/>
    <property type="molecule type" value="Genomic_DNA"/>
</dbReference>
<gene>
    <name evidence="2" type="ORF">BU23DRAFT_584972</name>
</gene>
<keyword evidence="3" id="KW-1185">Reference proteome</keyword>
<dbReference type="InterPro" id="IPR036291">
    <property type="entry name" value="NAD(P)-bd_dom_sf"/>
</dbReference>
<dbReference type="SUPFAM" id="SSF51735">
    <property type="entry name" value="NAD(P)-binding Rossmann-fold domains"/>
    <property type="match status" value="1"/>
</dbReference>
<sequence>MGGSHALVIGASGVIGWAVVDQLLRGYPTPGTFAQVSALVNRPLSLEDAFWPRSEGESGVELELTSGPDLLGTEAEIERVLREKVGGVESVREVFYFEVRNDHIEEVKVNVGMLRRLVRSIARLSPTFRAEGFLVYPGGTRGYGIYRPDGVFTAPLREEMAECLPEDYARTVAYPHYRAILTAESTHQGWSWCELCPDVVVGFTPNGSGFSLGGHWAVYLYAYALVHGKGAEVPFPGTLAGYDAQYTETSTAVLARVGIHAALHASTFRERIFNVADSGVPGRMRERWPEIAAWFGLRGVTPREGASAEDVKPSEFVKAREELLREKGAKGVQIWNAGQLDSYGYWLTFDRQLSLERLREAGFEEERPPREGWEEAFEMFRRAGMIGK</sequence>
<evidence type="ECO:0000259" key="1">
    <source>
        <dbReference type="Pfam" id="PF22917"/>
    </source>
</evidence>
<name>A0A6A5UJX3_9PLEO</name>
<dbReference type="AlphaFoldDB" id="A0A6A5UJX3"/>
<feature type="domain" description="PRISE-like Rossmann-fold" evidence="1">
    <location>
        <begin position="6"/>
        <end position="386"/>
    </location>
</feature>
<protein>
    <recommendedName>
        <fullName evidence="1">PRISE-like Rossmann-fold domain-containing protein</fullName>
    </recommendedName>
</protein>